<keyword evidence="3" id="KW-0418">Kinase</keyword>
<dbReference type="PRINTS" id="PR00990">
    <property type="entry name" value="RIBOKINASE"/>
</dbReference>
<evidence type="ECO:0000259" key="4">
    <source>
        <dbReference type="Pfam" id="PF00294"/>
    </source>
</evidence>
<gene>
    <name evidence="5" type="ORF">Asi03nite_03430</name>
</gene>
<dbReference type="GO" id="GO:0006796">
    <property type="term" value="P:phosphate-containing compound metabolic process"/>
    <property type="evidence" value="ECO:0007669"/>
    <property type="project" value="UniProtKB-ARBA"/>
</dbReference>
<evidence type="ECO:0000256" key="3">
    <source>
        <dbReference type="ARBA" id="ARBA00022777"/>
    </source>
</evidence>
<protein>
    <recommendedName>
        <fullName evidence="4">Carbohydrate kinase PfkB domain-containing protein</fullName>
    </recommendedName>
</protein>
<dbReference type="InterPro" id="IPR002173">
    <property type="entry name" value="Carboh/pur_kinase_PfkB_CS"/>
</dbReference>
<dbReference type="PROSITE" id="PS00583">
    <property type="entry name" value="PFKB_KINASES_1"/>
    <property type="match status" value="1"/>
</dbReference>
<dbReference type="Gene3D" id="3.40.1190.20">
    <property type="match status" value="1"/>
</dbReference>
<evidence type="ECO:0000256" key="1">
    <source>
        <dbReference type="ARBA" id="ARBA00010688"/>
    </source>
</evidence>
<organism evidence="5 6">
    <name type="scientific">Actinoplanes siamensis</name>
    <dbReference type="NCBI Taxonomy" id="1223317"/>
    <lineage>
        <taxon>Bacteria</taxon>
        <taxon>Bacillati</taxon>
        <taxon>Actinomycetota</taxon>
        <taxon>Actinomycetes</taxon>
        <taxon>Micromonosporales</taxon>
        <taxon>Micromonosporaceae</taxon>
        <taxon>Actinoplanes</taxon>
    </lineage>
</organism>
<proteinExistence type="inferred from homology"/>
<evidence type="ECO:0000313" key="6">
    <source>
        <dbReference type="Proteomes" id="UP000629619"/>
    </source>
</evidence>
<reference evidence="5" key="1">
    <citation type="submission" date="2021-01" db="EMBL/GenBank/DDBJ databases">
        <title>Whole genome shotgun sequence of Actinoplanes siamensis NBRC 109076.</title>
        <authorList>
            <person name="Komaki H."/>
            <person name="Tamura T."/>
        </authorList>
    </citation>
    <scope>NUCLEOTIDE SEQUENCE</scope>
    <source>
        <strain evidence="5">NBRC 109076</strain>
    </source>
</reference>
<dbReference type="AlphaFoldDB" id="A0A919N0N5"/>
<evidence type="ECO:0000313" key="5">
    <source>
        <dbReference type="EMBL" id="GIF02805.1"/>
    </source>
</evidence>
<comment type="caution">
    <text evidence="5">The sequence shown here is derived from an EMBL/GenBank/DDBJ whole genome shotgun (WGS) entry which is preliminary data.</text>
</comment>
<dbReference type="Proteomes" id="UP000629619">
    <property type="component" value="Unassembled WGS sequence"/>
</dbReference>
<keyword evidence="2" id="KW-0808">Transferase</keyword>
<dbReference type="InterPro" id="IPR029056">
    <property type="entry name" value="Ribokinase-like"/>
</dbReference>
<keyword evidence="6" id="KW-1185">Reference proteome</keyword>
<name>A0A919N0N5_9ACTN</name>
<dbReference type="PANTHER" id="PTHR10584">
    <property type="entry name" value="SUGAR KINASE"/>
    <property type="match status" value="1"/>
</dbReference>
<sequence length="79" mass="7836">MNAPVATVVGQLARDLVLCVDAVPEAGTAADASARFEQLGGKGANQAVGLAQLGVRARLVAVAGDDDAGDVLEAQADSF</sequence>
<accession>A0A919N0N5</accession>
<comment type="similarity">
    <text evidence="1">Belongs to the carbohydrate kinase PfkB family.</text>
</comment>
<evidence type="ECO:0000256" key="2">
    <source>
        <dbReference type="ARBA" id="ARBA00022679"/>
    </source>
</evidence>
<dbReference type="Pfam" id="PF00294">
    <property type="entry name" value="PfkB"/>
    <property type="match status" value="1"/>
</dbReference>
<dbReference type="SUPFAM" id="SSF53613">
    <property type="entry name" value="Ribokinase-like"/>
    <property type="match status" value="1"/>
</dbReference>
<dbReference type="EMBL" id="BOMW01000005">
    <property type="protein sequence ID" value="GIF02805.1"/>
    <property type="molecule type" value="Genomic_DNA"/>
</dbReference>
<dbReference type="PANTHER" id="PTHR10584:SF166">
    <property type="entry name" value="RIBOKINASE"/>
    <property type="match status" value="1"/>
</dbReference>
<feature type="domain" description="Carbohydrate kinase PfkB" evidence="4">
    <location>
        <begin position="7"/>
        <end position="76"/>
    </location>
</feature>
<dbReference type="RefSeq" id="WP_203676529.1">
    <property type="nucleotide sequence ID" value="NZ_BOMW01000005.1"/>
</dbReference>
<dbReference type="InterPro" id="IPR002139">
    <property type="entry name" value="Ribo/fructo_kinase"/>
</dbReference>
<dbReference type="InterPro" id="IPR011611">
    <property type="entry name" value="PfkB_dom"/>
</dbReference>
<dbReference type="GO" id="GO:0016301">
    <property type="term" value="F:kinase activity"/>
    <property type="evidence" value="ECO:0007669"/>
    <property type="project" value="UniProtKB-KW"/>
</dbReference>